<reference evidence="2 3" key="1">
    <citation type="submission" date="2015-09" db="EMBL/GenBank/DDBJ databases">
        <title>Trachymyrmex zeteki WGS genome.</title>
        <authorList>
            <person name="Nygaard S."/>
            <person name="Hu H."/>
            <person name="Boomsma J."/>
            <person name="Zhang G."/>
        </authorList>
    </citation>
    <scope>NUCLEOTIDE SEQUENCE [LARGE SCALE GENOMIC DNA]</scope>
    <source>
        <strain evidence="2">Tzet28-1</strain>
        <tissue evidence="2">Whole body</tissue>
    </source>
</reference>
<dbReference type="Proteomes" id="UP000075809">
    <property type="component" value="Unassembled WGS sequence"/>
</dbReference>
<dbReference type="AlphaFoldDB" id="A0A151X1U7"/>
<gene>
    <name evidence="2" type="ORF">ALC60_06809</name>
</gene>
<evidence type="ECO:0000313" key="3">
    <source>
        <dbReference type="Proteomes" id="UP000075809"/>
    </source>
</evidence>
<name>A0A151X1U7_9HYME</name>
<accession>A0A151X1U7</accession>
<keyword evidence="3" id="KW-1185">Reference proteome</keyword>
<sequence>KKGRERERERERREREREREKGWPRKYIRLLTRATSTDALLRSASGSEVKGSAIRCGIGNYSPERGRALLTFITELSASLGKQCASFNPPCTTAYLLLASPLNGISVLSDGPRAELRPCTSLGRFLPLSVVARPALTLSRFSSYSGSLRNISRERSAAPILLFLFRLRDSDYNALYEVDIVTNVMEPSTIFRD</sequence>
<proteinExistence type="predicted"/>
<evidence type="ECO:0000256" key="1">
    <source>
        <dbReference type="SAM" id="MobiDB-lite"/>
    </source>
</evidence>
<dbReference type="EMBL" id="KQ982585">
    <property type="protein sequence ID" value="KYQ54265.1"/>
    <property type="molecule type" value="Genomic_DNA"/>
</dbReference>
<feature type="non-terminal residue" evidence="2">
    <location>
        <position position="1"/>
    </location>
</feature>
<organism evidence="2 3">
    <name type="scientific">Mycetomoellerius zeteki</name>
    <dbReference type="NCBI Taxonomy" id="64791"/>
    <lineage>
        <taxon>Eukaryota</taxon>
        <taxon>Metazoa</taxon>
        <taxon>Ecdysozoa</taxon>
        <taxon>Arthropoda</taxon>
        <taxon>Hexapoda</taxon>
        <taxon>Insecta</taxon>
        <taxon>Pterygota</taxon>
        <taxon>Neoptera</taxon>
        <taxon>Endopterygota</taxon>
        <taxon>Hymenoptera</taxon>
        <taxon>Apocrita</taxon>
        <taxon>Aculeata</taxon>
        <taxon>Formicoidea</taxon>
        <taxon>Formicidae</taxon>
        <taxon>Myrmicinae</taxon>
        <taxon>Mycetomoellerius</taxon>
    </lineage>
</organism>
<protein>
    <submittedName>
        <fullName evidence="2">Uncharacterized protein</fullName>
    </submittedName>
</protein>
<evidence type="ECO:0000313" key="2">
    <source>
        <dbReference type="EMBL" id="KYQ54265.1"/>
    </source>
</evidence>
<feature type="region of interest" description="Disordered" evidence="1">
    <location>
        <begin position="1"/>
        <end position="20"/>
    </location>
</feature>